<evidence type="ECO:0000313" key="2">
    <source>
        <dbReference type="Proteomes" id="UP000664859"/>
    </source>
</evidence>
<dbReference type="EMBL" id="JAFCMP010000046">
    <property type="protein sequence ID" value="KAG5189767.1"/>
    <property type="molecule type" value="Genomic_DNA"/>
</dbReference>
<proteinExistence type="predicted"/>
<comment type="caution">
    <text evidence="1">The sequence shown here is derived from an EMBL/GenBank/DDBJ whole genome shotgun (WGS) entry which is preliminary data.</text>
</comment>
<gene>
    <name evidence="1" type="ORF">JKP88DRAFT_160607</name>
</gene>
<protein>
    <submittedName>
        <fullName evidence="1">Glutamine cyclotransferase</fullName>
    </submittedName>
</protein>
<dbReference type="PANTHER" id="PTHR31270:SF1">
    <property type="entry name" value="GLUTAMINYL-PEPTIDE CYCLOTRANSFERASE"/>
    <property type="match status" value="1"/>
</dbReference>
<dbReference type="InterPro" id="IPR015943">
    <property type="entry name" value="WD40/YVTN_repeat-like_dom_sf"/>
</dbReference>
<dbReference type="OrthoDB" id="409395at2759"/>
<dbReference type="Pfam" id="PF05096">
    <property type="entry name" value="Glu_cyclase_2"/>
    <property type="match status" value="1"/>
</dbReference>
<name>A0A835Z8N0_9STRA</name>
<dbReference type="InterPro" id="IPR007788">
    <property type="entry name" value="QCT"/>
</dbReference>
<evidence type="ECO:0000313" key="1">
    <source>
        <dbReference type="EMBL" id="KAG5189767.1"/>
    </source>
</evidence>
<keyword evidence="1" id="KW-0808">Transferase</keyword>
<reference evidence="1" key="1">
    <citation type="submission" date="2021-02" db="EMBL/GenBank/DDBJ databases">
        <title>First Annotated Genome of the Yellow-green Alga Tribonema minus.</title>
        <authorList>
            <person name="Mahan K.M."/>
        </authorList>
    </citation>
    <scope>NUCLEOTIDE SEQUENCE</scope>
    <source>
        <strain evidence="1">UTEX B ZZ1240</strain>
    </source>
</reference>
<accession>A0A835Z8N0</accession>
<dbReference type="GO" id="GO:0016603">
    <property type="term" value="F:glutaminyl-peptide cyclotransferase activity"/>
    <property type="evidence" value="ECO:0007669"/>
    <property type="project" value="InterPro"/>
</dbReference>
<dbReference type="AlphaFoldDB" id="A0A835Z8N0"/>
<keyword evidence="2" id="KW-1185">Reference proteome</keyword>
<sequence length="263" mass="30297">MLELDVEPLRSWQKGFDTSRYTSPSLQYEVIEVYRHDAWAFTQGLDWSNGFLYEGTGSCGKSKSEASRLPTMSRVLLRRQLPDKYFGEGMAVVNDTIHQLTWHHNRGFIWNATTLEPLGSFDFKTSTGEGWGLTWNGQHLIVSDGSSTLHFWDPVTHKTVRKIQVKHKGRPVDNLDELEFAHGHVLANIWLTDLIARIDPHTGEVMHMLDFSSIYPQIVRDNELTSIDAVLNGIAYDPREDVLYITGKLWPRLYKVRLFLTRH</sequence>
<dbReference type="Proteomes" id="UP000664859">
    <property type="component" value="Unassembled WGS sequence"/>
</dbReference>
<dbReference type="PANTHER" id="PTHR31270">
    <property type="entry name" value="GLUTAMINYL-PEPTIDE CYCLOTRANSFERASE"/>
    <property type="match status" value="1"/>
</dbReference>
<dbReference type="Gene3D" id="2.130.10.10">
    <property type="entry name" value="YVTN repeat-like/Quinoprotein amine dehydrogenase"/>
    <property type="match status" value="1"/>
</dbReference>
<organism evidence="1 2">
    <name type="scientific">Tribonema minus</name>
    <dbReference type="NCBI Taxonomy" id="303371"/>
    <lineage>
        <taxon>Eukaryota</taxon>
        <taxon>Sar</taxon>
        <taxon>Stramenopiles</taxon>
        <taxon>Ochrophyta</taxon>
        <taxon>PX clade</taxon>
        <taxon>Xanthophyceae</taxon>
        <taxon>Tribonematales</taxon>
        <taxon>Tribonemataceae</taxon>
        <taxon>Tribonema</taxon>
    </lineage>
</organism>
<dbReference type="SUPFAM" id="SSF63825">
    <property type="entry name" value="YWTD domain"/>
    <property type="match status" value="1"/>
</dbReference>